<organism evidence="1">
    <name type="scientific">viral metagenome</name>
    <dbReference type="NCBI Taxonomy" id="1070528"/>
    <lineage>
        <taxon>unclassified sequences</taxon>
        <taxon>metagenomes</taxon>
        <taxon>organismal metagenomes</taxon>
    </lineage>
</organism>
<sequence length="124" mass="14763">MNLIKIDYIYINFHYFILFKIIDFEFDLKTIYYIYLIRKAMSRFLRLTNFLLNVNQTRLIEITPDKYKISLISSNIQGFMLLGSGNINTDNTNIDICKKEHIKDYTIVSDWLLAENTIMFGTKI</sequence>
<name>A0A6C0IHU6_9ZZZZ</name>
<protein>
    <submittedName>
        <fullName evidence="1">Uncharacterized protein</fullName>
    </submittedName>
</protein>
<reference evidence="1" key="1">
    <citation type="journal article" date="2020" name="Nature">
        <title>Giant virus diversity and host interactions through global metagenomics.</title>
        <authorList>
            <person name="Schulz F."/>
            <person name="Roux S."/>
            <person name="Paez-Espino D."/>
            <person name="Jungbluth S."/>
            <person name="Walsh D.A."/>
            <person name="Denef V.J."/>
            <person name="McMahon K.D."/>
            <person name="Konstantinidis K.T."/>
            <person name="Eloe-Fadrosh E.A."/>
            <person name="Kyrpides N.C."/>
            <person name="Woyke T."/>
        </authorList>
    </citation>
    <scope>NUCLEOTIDE SEQUENCE</scope>
    <source>
        <strain evidence="1">GVMAG-M-3300023184-86</strain>
    </source>
</reference>
<dbReference type="EMBL" id="MN740175">
    <property type="protein sequence ID" value="QHT92045.1"/>
    <property type="molecule type" value="Genomic_DNA"/>
</dbReference>
<accession>A0A6C0IHU6</accession>
<evidence type="ECO:0000313" key="1">
    <source>
        <dbReference type="EMBL" id="QHT92045.1"/>
    </source>
</evidence>
<dbReference type="AlphaFoldDB" id="A0A6C0IHU6"/>
<proteinExistence type="predicted"/>